<accession>A0ABY6ZJY6</accession>
<dbReference type="Proteomes" id="UP001164761">
    <property type="component" value="Chromosome"/>
</dbReference>
<gene>
    <name evidence="1" type="ORF">NZD89_07570</name>
</gene>
<proteinExistence type="predicted"/>
<evidence type="ECO:0000313" key="1">
    <source>
        <dbReference type="EMBL" id="WAH43245.1"/>
    </source>
</evidence>
<evidence type="ECO:0000313" key="2">
    <source>
        <dbReference type="Proteomes" id="UP001164761"/>
    </source>
</evidence>
<sequence length="86" mass="9573">MEKILLGVNHSKASENAARVTRELLSAYPIAEVTAVYVTEIIISKFGSGPLLGMQYEKELALNIHRKLEVECFKNVRACFFISNTG</sequence>
<organism evidence="1 2">
    <name type="scientific">Alicyclobacillus fastidiosus</name>
    <dbReference type="NCBI Taxonomy" id="392011"/>
    <lineage>
        <taxon>Bacteria</taxon>
        <taxon>Bacillati</taxon>
        <taxon>Bacillota</taxon>
        <taxon>Bacilli</taxon>
        <taxon>Bacillales</taxon>
        <taxon>Alicyclobacillaceae</taxon>
        <taxon>Alicyclobacillus</taxon>
    </lineage>
</organism>
<reference evidence="1" key="1">
    <citation type="submission" date="2022-08" db="EMBL/GenBank/DDBJ databases">
        <title>Alicyclobacillus fastidiosus DSM 17978, complete genome.</title>
        <authorList>
            <person name="Wang Q."/>
            <person name="Cai R."/>
            <person name="Wang Z."/>
        </authorList>
    </citation>
    <scope>NUCLEOTIDE SEQUENCE</scope>
    <source>
        <strain evidence="1">DSM 17978</strain>
    </source>
</reference>
<keyword evidence="2" id="KW-1185">Reference proteome</keyword>
<name>A0ABY6ZJY6_9BACL</name>
<protein>
    <submittedName>
        <fullName evidence="1">Uncharacterized protein</fullName>
    </submittedName>
</protein>
<dbReference type="RefSeq" id="WP_268007124.1">
    <property type="nucleotide sequence ID" value="NZ_BSUT01000001.1"/>
</dbReference>
<dbReference type="EMBL" id="CP104067">
    <property type="protein sequence ID" value="WAH43245.1"/>
    <property type="molecule type" value="Genomic_DNA"/>
</dbReference>